<dbReference type="EMBL" id="UYRT01079113">
    <property type="protein sequence ID" value="VDN20025.1"/>
    <property type="molecule type" value="Genomic_DNA"/>
</dbReference>
<proteinExistence type="predicted"/>
<keyword evidence="2" id="KW-1185">Reference proteome</keyword>
<name>A0A183DTZ9_9BILA</name>
<dbReference type="Proteomes" id="UP000271098">
    <property type="component" value="Unassembled WGS sequence"/>
</dbReference>
<sequence>MSHLWRVIAGLLQLVQDQRSERGFTSKTSRNLHNTPGKLSGEELGSLLILLSCYSQVGAPLLRLKVADGCGSLSAEFFPL</sequence>
<evidence type="ECO:0000313" key="3">
    <source>
        <dbReference type="WBParaSite" id="GPUH_0001220401-mRNA-1"/>
    </source>
</evidence>
<evidence type="ECO:0000313" key="1">
    <source>
        <dbReference type="EMBL" id="VDN20025.1"/>
    </source>
</evidence>
<gene>
    <name evidence="1" type="ORF">GPUH_LOCUS12190</name>
</gene>
<reference evidence="3" key="1">
    <citation type="submission" date="2016-06" db="UniProtKB">
        <authorList>
            <consortium name="WormBaseParasite"/>
        </authorList>
    </citation>
    <scope>IDENTIFICATION</scope>
</reference>
<protein>
    <submittedName>
        <fullName evidence="3">Secreted protein</fullName>
    </submittedName>
</protein>
<organism evidence="3">
    <name type="scientific">Gongylonema pulchrum</name>
    <dbReference type="NCBI Taxonomy" id="637853"/>
    <lineage>
        <taxon>Eukaryota</taxon>
        <taxon>Metazoa</taxon>
        <taxon>Ecdysozoa</taxon>
        <taxon>Nematoda</taxon>
        <taxon>Chromadorea</taxon>
        <taxon>Rhabditida</taxon>
        <taxon>Spirurina</taxon>
        <taxon>Spiruromorpha</taxon>
        <taxon>Spiruroidea</taxon>
        <taxon>Gongylonematidae</taxon>
        <taxon>Gongylonema</taxon>
    </lineage>
</organism>
<dbReference type="WBParaSite" id="GPUH_0001220401-mRNA-1">
    <property type="protein sequence ID" value="GPUH_0001220401-mRNA-1"/>
    <property type="gene ID" value="GPUH_0001220401"/>
</dbReference>
<dbReference type="AlphaFoldDB" id="A0A183DTZ9"/>
<accession>A0A183DTZ9</accession>
<reference evidence="1 2" key="2">
    <citation type="submission" date="2018-11" db="EMBL/GenBank/DDBJ databases">
        <authorList>
            <consortium name="Pathogen Informatics"/>
        </authorList>
    </citation>
    <scope>NUCLEOTIDE SEQUENCE [LARGE SCALE GENOMIC DNA]</scope>
</reference>
<evidence type="ECO:0000313" key="2">
    <source>
        <dbReference type="Proteomes" id="UP000271098"/>
    </source>
</evidence>